<evidence type="ECO:0000313" key="3">
    <source>
        <dbReference type="Proteomes" id="UP001500037"/>
    </source>
</evidence>
<evidence type="ECO:0000313" key="2">
    <source>
        <dbReference type="EMBL" id="GAA1221797.1"/>
    </source>
</evidence>
<reference evidence="2 3" key="1">
    <citation type="journal article" date="2019" name="Int. J. Syst. Evol. Microbiol.">
        <title>The Global Catalogue of Microorganisms (GCM) 10K type strain sequencing project: providing services to taxonomists for standard genome sequencing and annotation.</title>
        <authorList>
            <consortium name="The Broad Institute Genomics Platform"/>
            <consortium name="The Broad Institute Genome Sequencing Center for Infectious Disease"/>
            <person name="Wu L."/>
            <person name="Ma J."/>
        </authorList>
    </citation>
    <scope>NUCLEOTIDE SEQUENCE [LARGE SCALE GENOMIC DNA]</scope>
    <source>
        <strain evidence="2 3">JCM 13004</strain>
    </source>
</reference>
<feature type="compositionally biased region" description="Low complexity" evidence="1">
    <location>
        <begin position="59"/>
        <end position="71"/>
    </location>
</feature>
<comment type="caution">
    <text evidence="2">The sequence shown here is derived from an EMBL/GenBank/DDBJ whole genome shotgun (WGS) entry which is preliminary data.</text>
</comment>
<dbReference type="RefSeq" id="WP_344439624.1">
    <property type="nucleotide sequence ID" value="NZ_BAAALF010000009.1"/>
</dbReference>
<proteinExistence type="predicted"/>
<keyword evidence="3" id="KW-1185">Reference proteome</keyword>
<sequence>MNRTGSTVKQQVVLVATAVGALGALLLLGADAAQSAAPAQRAAVTVADPTVGPLPLPGPTGVATPATEEWH</sequence>
<dbReference type="Proteomes" id="UP001500037">
    <property type="component" value="Unassembled WGS sequence"/>
</dbReference>
<evidence type="ECO:0000256" key="1">
    <source>
        <dbReference type="SAM" id="MobiDB-lite"/>
    </source>
</evidence>
<feature type="region of interest" description="Disordered" evidence="1">
    <location>
        <begin position="50"/>
        <end position="71"/>
    </location>
</feature>
<organism evidence="2 3">
    <name type="scientific">Kitasatospora nipponensis</name>
    <dbReference type="NCBI Taxonomy" id="258049"/>
    <lineage>
        <taxon>Bacteria</taxon>
        <taxon>Bacillati</taxon>
        <taxon>Actinomycetota</taxon>
        <taxon>Actinomycetes</taxon>
        <taxon>Kitasatosporales</taxon>
        <taxon>Streptomycetaceae</taxon>
        <taxon>Kitasatospora</taxon>
    </lineage>
</organism>
<protein>
    <submittedName>
        <fullName evidence="2">Uncharacterized protein</fullName>
    </submittedName>
</protein>
<name>A0ABN1VSY5_9ACTN</name>
<dbReference type="EMBL" id="BAAALF010000009">
    <property type="protein sequence ID" value="GAA1221797.1"/>
    <property type="molecule type" value="Genomic_DNA"/>
</dbReference>
<accession>A0ABN1VSY5</accession>
<gene>
    <name evidence="2" type="ORF">GCM10009665_10020</name>
</gene>